<evidence type="ECO:0000313" key="2">
    <source>
        <dbReference type="Proteomes" id="UP001054945"/>
    </source>
</evidence>
<organism evidence="1 2">
    <name type="scientific">Caerostris extrusa</name>
    <name type="common">Bark spider</name>
    <name type="synonym">Caerostris bankana</name>
    <dbReference type="NCBI Taxonomy" id="172846"/>
    <lineage>
        <taxon>Eukaryota</taxon>
        <taxon>Metazoa</taxon>
        <taxon>Ecdysozoa</taxon>
        <taxon>Arthropoda</taxon>
        <taxon>Chelicerata</taxon>
        <taxon>Arachnida</taxon>
        <taxon>Araneae</taxon>
        <taxon>Araneomorphae</taxon>
        <taxon>Entelegynae</taxon>
        <taxon>Araneoidea</taxon>
        <taxon>Araneidae</taxon>
        <taxon>Caerostris</taxon>
    </lineage>
</organism>
<dbReference type="EMBL" id="BPLR01007515">
    <property type="protein sequence ID" value="GIY17486.1"/>
    <property type="molecule type" value="Genomic_DNA"/>
</dbReference>
<sequence>MIRNYTSVDGPLVASGRTVENSHADPRGKQTAGKLSRINDKWKIICLASLRFACPACALPRRREGNQLYNGVLVFVFVMMRTWGNETHDWQCSVSHTSSKLSADLLTFIPRGLLTVDPNYNPHSILMCAHYA</sequence>
<reference evidence="1 2" key="1">
    <citation type="submission" date="2021-06" db="EMBL/GenBank/DDBJ databases">
        <title>Caerostris extrusa draft genome.</title>
        <authorList>
            <person name="Kono N."/>
            <person name="Arakawa K."/>
        </authorList>
    </citation>
    <scope>NUCLEOTIDE SEQUENCE [LARGE SCALE GENOMIC DNA]</scope>
</reference>
<comment type="caution">
    <text evidence="1">The sequence shown here is derived from an EMBL/GenBank/DDBJ whole genome shotgun (WGS) entry which is preliminary data.</text>
</comment>
<dbReference type="Proteomes" id="UP001054945">
    <property type="component" value="Unassembled WGS sequence"/>
</dbReference>
<accession>A0AAV4RB05</accession>
<gene>
    <name evidence="1" type="ORF">CEXT_439621</name>
</gene>
<protein>
    <submittedName>
        <fullName evidence="1">Uncharacterized protein</fullName>
    </submittedName>
</protein>
<dbReference type="AlphaFoldDB" id="A0AAV4RB05"/>
<evidence type="ECO:0000313" key="1">
    <source>
        <dbReference type="EMBL" id="GIY17486.1"/>
    </source>
</evidence>
<keyword evidence="2" id="KW-1185">Reference proteome</keyword>
<name>A0AAV4RB05_CAEEX</name>
<proteinExistence type="predicted"/>